<evidence type="ECO:0000313" key="3">
    <source>
        <dbReference type="Proteomes" id="UP000007305"/>
    </source>
</evidence>
<sequence>MPLAVANGLPAAPVKSSSSRSLLPLFLSAEAFLVSSMLSRALLLHGQEKFPSSMAPQISSRLPPASSSLRSCRPPWRTSPAAGIFPSPHGAQALSSPTRVPFPRRVSSLRHRPTGKFEHRAHPWRLPSPRLQPLGAPFLRPSSSSLPPCQISSWWSW</sequence>
<dbReference type="InParanoid" id="A0A804UDD6"/>
<feature type="compositionally biased region" description="Low complexity" evidence="1">
    <location>
        <begin position="59"/>
        <end position="75"/>
    </location>
</feature>
<evidence type="ECO:0000313" key="2">
    <source>
        <dbReference type="EnsemblPlants" id="Zm00001eb308840_P001"/>
    </source>
</evidence>
<name>A0A804UDD6_MAIZE</name>
<dbReference type="EnsemblPlants" id="Zm00001eb308840_T001">
    <property type="protein sequence ID" value="Zm00001eb308840_P001"/>
    <property type="gene ID" value="Zm00001eb308840"/>
</dbReference>
<dbReference type="Proteomes" id="UP000007305">
    <property type="component" value="Chromosome 7"/>
</dbReference>
<keyword evidence="3" id="KW-1185">Reference proteome</keyword>
<dbReference type="AlphaFoldDB" id="A0A804UDD6"/>
<evidence type="ECO:0000256" key="1">
    <source>
        <dbReference type="SAM" id="MobiDB-lite"/>
    </source>
</evidence>
<organism evidence="2 3">
    <name type="scientific">Zea mays</name>
    <name type="common">Maize</name>
    <dbReference type="NCBI Taxonomy" id="4577"/>
    <lineage>
        <taxon>Eukaryota</taxon>
        <taxon>Viridiplantae</taxon>
        <taxon>Streptophyta</taxon>
        <taxon>Embryophyta</taxon>
        <taxon>Tracheophyta</taxon>
        <taxon>Spermatophyta</taxon>
        <taxon>Magnoliopsida</taxon>
        <taxon>Liliopsida</taxon>
        <taxon>Poales</taxon>
        <taxon>Poaceae</taxon>
        <taxon>PACMAD clade</taxon>
        <taxon>Panicoideae</taxon>
        <taxon>Andropogonodae</taxon>
        <taxon>Andropogoneae</taxon>
        <taxon>Tripsacinae</taxon>
        <taxon>Zea</taxon>
    </lineage>
</organism>
<dbReference type="Gramene" id="Zm00001eb308840_T001">
    <property type="protein sequence ID" value="Zm00001eb308840_P001"/>
    <property type="gene ID" value="Zm00001eb308840"/>
</dbReference>
<feature type="region of interest" description="Disordered" evidence="1">
    <location>
        <begin position="53"/>
        <end position="100"/>
    </location>
</feature>
<proteinExistence type="predicted"/>
<reference evidence="2" key="3">
    <citation type="submission" date="2021-05" db="UniProtKB">
        <authorList>
            <consortium name="EnsemblPlants"/>
        </authorList>
    </citation>
    <scope>IDENTIFICATION</scope>
    <source>
        <strain evidence="2">cv. B73</strain>
    </source>
</reference>
<reference evidence="3" key="1">
    <citation type="submission" date="2015-12" db="EMBL/GenBank/DDBJ databases">
        <title>Update maize B73 reference genome by single molecule sequencing technologies.</title>
        <authorList>
            <consortium name="Maize Genome Sequencing Project"/>
            <person name="Ware D."/>
        </authorList>
    </citation>
    <scope>NUCLEOTIDE SEQUENCE [LARGE SCALE GENOMIC DNA]</scope>
    <source>
        <strain evidence="3">cv. B73</strain>
    </source>
</reference>
<protein>
    <submittedName>
        <fullName evidence="2">Uncharacterized protein</fullName>
    </submittedName>
</protein>
<accession>A0A804UDD6</accession>
<reference evidence="2" key="2">
    <citation type="submission" date="2019-07" db="EMBL/GenBank/DDBJ databases">
        <authorList>
            <person name="Seetharam A."/>
            <person name="Woodhouse M."/>
            <person name="Cannon E."/>
        </authorList>
    </citation>
    <scope>NUCLEOTIDE SEQUENCE [LARGE SCALE GENOMIC DNA]</scope>
    <source>
        <strain evidence="2">cv. B73</strain>
    </source>
</reference>